<dbReference type="EMBL" id="HBEY01013500">
    <property type="protein sequence ID" value="CAD8603208.1"/>
    <property type="molecule type" value="Transcribed_RNA"/>
</dbReference>
<name>A0A7S0PX18_9EUKA</name>
<sequence length="131" mass="13587">MSRVVSMLALAVAYASGFTAACGGSGIYADMHDGDQKKVTVDAAAAVVTIVPYNNDQSWIITSQLDTKFCNASIDFDVPGKPGVPPVPLLATIWSASIAAPATEKTIIEFTDPSGTIGEPGFPLNAWVLIG</sequence>
<dbReference type="PROSITE" id="PS51257">
    <property type="entry name" value="PROKAR_LIPOPROTEIN"/>
    <property type="match status" value="1"/>
</dbReference>
<evidence type="ECO:0000256" key="1">
    <source>
        <dbReference type="SAM" id="SignalP"/>
    </source>
</evidence>
<proteinExistence type="predicted"/>
<reference evidence="2" key="1">
    <citation type="submission" date="2021-01" db="EMBL/GenBank/DDBJ databases">
        <authorList>
            <person name="Corre E."/>
            <person name="Pelletier E."/>
            <person name="Niang G."/>
            <person name="Scheremetjew M."/>
            <person name="Finn R."/>
            <person name="Kale V."/>
            <person name="Holt S."/>
            <person name="Cochrane G."/>
            <person name="Meng A."/>
            <person name="Brown T."/>
            <person name="Cohen L."/>
        </authorList>
    </citation>
    <scope>NUCLEOTIDE SEQUENCE</scope>
    <source>
        <strain evidence="2">PLY182g</strain>
    </source>
</reference>
<protein>
    <submittedName>
        <fullName evidence="2">Uncharacterized protein</fullName>
    </submittedName>
</protein>
<feature type="chain" id="PRO_5031411924" evidence="1">
    <location>
        <begin position="18"/>
        <end position="131"/>
    </location>
</feature>
<gene>
    <name evidence="2" type="ORF">CPEL01642_LOCUS6543</name>
</gene>
<organism evidence="2">
    <name type="scientific">Coccolithus braarudii</name>
    <dbReference type="NCBI Taxonomy" id="221442"/>
    <lineage>
        <taxon>Eukaryota</taxon>
        <taxon>Haptista</taxon>
        <taxon>Haptophyta</taxon>
        <taxon>Prymnesiophyceae</taxon>
        <taxon>Coccolithales</taxon>
        <taxon>Coccolithaceae</taxon>
        <taxon>Coccolithus</taxon>
    </lineage>
</organism>
<accession>A0A7S0PX18</accession>
<keyword evidence="1" id="KW-0732">Signal</keyword>
<evidence type="ECO:0000313" key="2">
    <source>
        <dbReference type="EMBL" id="CAD8603208.1"/>
    </source>
</evidence>
<dbReference type="AlphaFoldDB" id="A0A7S0PX18"/>
<feature type="signal peptide" evidence="1">
    <location>
        <begin position="1"/>
        <end position="17"/>
    </location>
</feature>